<sequence length="29" mass="3110">MLLNQGFLAKVTLIYYSHSTVAGGLLVIS</sequence>
<dbReference type="EMBL" id="FIKT01000006">
    <property type="protein sequence ID" value="CYW85514.1"/>
    <property type="molecule type" value="Genomic_DNA"/>
</dbReference>
<evidence type="ECO:0000313" key="2">
    <source>
        <dbReference type="Proteomes" id="UP000071962"/>
    </source>
</evidence>
<reference evidence="1 2" key="1">
    <citation type="submission" date="2016-02" db="EMBL/GenBank/DDBJ databases">
        <authorList>
            <consortium name="Pathogen Informatics"/>
        </authorList>
    </citation>
    <scope>NUCLEOTIDE SEQUENCE [LARGE SCALE GENOMIC DNA]</scope>
    <source>
        <strain evidence="1 2">SS1062</strain>
    </source>
</reference>
<organism evidence="1 2">
    <name type="scientific">Streptococcus suis</name>
    <dbReference type="NCBI Taxonomy" id="1307"/>
    <lineage>
        <taxon>Bacteria</taxon>
        <taxon>Bacillati</taxon>
        <taxon>Bacillota</taxon>
        <taxon>Bacilli</taxon>
        <taxon>Lactobacillales</taxon>
        <taxon>Streptococcaceae</taxon>
        <taxon>Streptococcus</taxon>
    </lineage>
</organism>
<proteinExistence type="predicted"/>
<gene>
    <name evidence="1" type="ORF">ERS132551_00678</name>
</gene>
<dbReference type="AlphaFoldDB" id="A0A0Z8RN75"/>
<name>A0A0Z8RN75_STRSU</name>
<accession>A0A0Z8RN75</accession>
<dbReference type="Proteomes" id="UP000071962">
    <property type="component" value="Unassembled WGS sequence"/>
</dbReference>
<protein>
    <submittedName>
        <fullName evidence="1">Uncharacterized protein</fullName>
    </submittedName>
</protein>
<evidence type="ECO:0000313" key="1">
    <source>
        <dbReference type="EMBL" id="CYW85514.1"/>
    </source>
</evidence>